<reference evidence="2 3" key="1">
    <citation type="submission" date="2018-03" db="EMBL/GenBank/DDBJ databases">
        <title>Genomic Encyclopedia of Archaeal and Bacterial Type Strains, Phase II (KMG-II): from individual species to whole genera.</title>
        <authorList>
            <person name="Goeker M."/>
        </authorList>
    </citation>
    <scope>NUCLEOTIDE SEQUENCE [LARGE SCALE GENOMIC DNA]</scope>
    <source>
        <strain evidence="2 3">DSM 24859</strain>
    </source>
</reference>
<accession>A0A2P8HNV7</accession>
<gene>
    <name evidence="2" type="ORF">CLV51_102764</name>
</gene>
<dbReference type="SUPFAM" id="SSF109854">
    <property type="entry name" value="DinB/YfiT-like putative metalloenzymes"/>
    <property type="match status" value="1"/>
</dbReference>
<dbReference type="Gene3D" id="1.20.120.450">
    <property type="entry name" value="dinb family like domain"/>
    <property type="match status" value="1"/>
</dbReference>
<dbReference type="EMBL" id="PYAW01000002">
    <property type="protein sequence ID" value="PSL47904.1"/>
    <property type="molecule type" value="Genomic_DNA"/>
</dbReference>
<sequence>MINALKESLWKQFGASIDTLKNAIILWPEEYWNTNKKFFYNAYHCLIFLDYYLTVPPKNFSSPLPFTIAAPDDVIDDAIGDVIPDSIYSKKELLDYLQLSREKCHKLIAGLTEEKLKERWIEEPGTMNYSVLEILLYNMRHVQHHAAQLNFILRQEINNAPGWISQAEDDL</sequence>
<dbReference type="InterPro" id="IPR024775">
    <property type="entry name" value="DinB-like"/>
</dbReference>
<organism evidence="2 3">
    <name type="scientific">Chitinophaga niastensis</name>
    <dbReference type="NCBI Taxonomy" id="536980"/>
    <lineage>
        <taxon>Bacteria</taxon>
        <taxon>Pseudomonadati</taxon>
        <taxon>Bacteroidota</taxon>
        <taxon>Chitinophagia</taxon>
        <taxon>Chitinophagales</taxon>
        <taxon>Chitinophagaceae</taxon>
        <taxon>Chitinophaga</taxon>
    </lineage>
</organism>
<keyword evidence="3" id="KW-1185">Reference proteome</keyword>
<dbReference type="OrthoDB" id="9799598at2"/>
<feature type="domain" description="DinB-like" evidence="1">
    <location>
        <begin position="41"/>
        <end position="149"/>
    </location>
</feature>
<dbReference type="InterPro" id="IPR034660">
    <property type="entry name" value="DinB/YfiT-like"/>
</dbReference>
<name>A0A2P8HNV7_CHINA</name>
<evidence type="ECO:0000313" key="3">
    <source>
        <dbReference type="Proteomes" id="UP000240971"/>
    </source>
</evidence>
<evidence type="ECO:0000259" key="1">
    <source>
        <dbReference type="Pfam" id="PF12867"/>
    </source>
</evidence>
<dbReference type="AlphaFoldDB" id="A0A2P8HNV7"/>
<dbReference type="Pfam" id="PF12867">
    <property type="entry name" value="DinB_2"/>
    <property type="match status" value="1"/>
</dbReference>
<protein>
    <submittedName>
        <fullName evidence="2">DinB family protein</fullName>
    </submittedName>
</protein>
<dbReference type="RefSeq" id="WP_106528323.1">
    <property type="nucleotide sequence ID" value="NZ_PYAW01000002.1"/>
</dbReference>
<proteinExistence type="predicted"/>
<dbReference type="Proteomes" id="UP000240971">
    <property type="component" value="Unassembled WGS sequence"/>
</dbReference>
<comment type="caution">
    <text evidence="2">The sequence shown here is derived from an EMBL/GenBank/DDBJ whole genome shotgun (WGS) entry which is preliminary data.</text>
</comment>
<evidence type="ECO:0000313" key="2">
    <source>
        <dbReference type="EMBL" id="PSL47904.1"/>
    </source>
</evidence>